<dbReference type="InterPro" id="IPR015946">
    <property type="entry name" value="KH_dom-like_a/b"/>
</dbReference>
<reference evidence="2" key="1">
    <citation type="journal article" date="2019" name="Int. J. Syst. Evol. Microbiol.">
        <title>The Global Catalogue of Microorganisms (GCM) 10K type strain sequencing project: providing services to taxonomists for standard genome sequencing and annotation.</title>
        <authorList>
            <consortium name="The Broad Institute Genomics Platform"/>
            <consortium name="The Broad Institute Genome Sequencing Center for Infectious Disease"/>
            <person name="Wu L."/>
            <person name="Ma J."/>
        </authorList>
    </citation>
    <scope>NUCLEOTIDE SEQUENCE [LARGE SCALE GENOMIC DNA]</scope>
    <source>
        <strain evidence="2">NBRC 111981</strain>
    </source>
</reference>
<keyword evidence="2" id="KW-1185">Reference proteome</keyword>
<sequence length="156" mass="17340">MTKHHDFTAEIVWTGNRGEGTKTYRGYDRTWRITTPGKAPIECSNDPMLGGDPSKPNPEDLLLASLSACHMLWYLHLASSAGIVVKHYEDAPFGVGETGARGEGRFIRAVLRPKITVERGADLAKADSLHHDVHHFCFIARSVNFPVSYEATYIED</sequence>
<evidence type="ECO:0000313" key="1">
    <source>
        <dbReference type="EMBL" id="GLQ89153.1"/>
    </source>
</evidence>
<dbReference type="InterPro" id="IPR052707">
    <property type="entry name" value="OsmC_Ohr_Peroxiredoxin"/>
</dbReference>
<comment type="caution">
    <text evidence="1">The sequence shown here is derived from an EMBL/GenBank/DDBJ whole genome shotgun (WGS) entry which is preliminary data.</text>
</comment>
<dbReference type="InterPro" id="IPR003718">
    <property type="entry name" value="OsmC/Ohr_fam"/>
</dbReference>
<organism evidence="1 2">
    <name type="scientific">Dyella flagellata</name>
    <dbReference type="NCBI Taxonomy" id="1867833"/>
    <lineage>
        <taxon>Bacteria</taxon>
        <taxon>Pseudomonadati</taxon>
        <taxon>Pseudomonadota</taxon>
        <taxon>Gammaproteobacteria</taxon>
        <taxon>Lysobacterales</taxon>
        <taxon>Rhodanobacteraceae</taxon>
        <taxon>Dyella</taxon>
    </lineage>
</organism>
<dbReference type="RefSeq" id="WP_284332590.1">
    <property type="nucleotide sequence ID" value="NZ_BSOA01000029.1"/>
</dbReference>
<name>A0ABQ5XDH7_9GAMM</name>
<protein>
    <submittedName>
        <fullName evidence="1">Osmotically inducible protein C</fullName>
    </submittedName>
</protein>
<dbReference type="EMBL" id="BSOA01000029">
    <property type="protein sequence ID" value="GLQ89153.1"/>
    <property type="molecule type" value="Genomic_DNA"/>
</dbReference>
<proteinExistence type="predicted"/>
<dbReference type="SUPFAM" id="SSF82784">
    <property type="entry name" value="OsmC-like"/>
    <property type="match status" value="1"/>
</dbReference>
<dbReference type="PANTHER" id="PTHR42830">
    <property type="entry name" value="OSMOTICALLY INDUCIBLE FAMILY PROTEIN"/>
    <property type="match status" value="1"/>
</dbReference>
<dbReference type="PANTHER" id="PTHR42830:SF2">
    <property type="entry name" value="OSMC_OHR FAMILY PROTEIN"/>
    <property type="match status" value="1"/>
</dbReference>
<dbReference type="InterPro" id="IPR036102">
    <property type="entry name" value="OsmC/Ohrsf"/>
</dbReference>
<accession>A0ABQ5XDH7</accession>
<dbReference type="Pfam" id="PF02566">
    <property type="entry name" value="OsmC"/>
    <property type="match status" value="1"/>
</dbReference>
<dbReference type="Gene3D" id="3.30.300.20">
    <property type="match status" value="1"/>
</dbReference>
<evidence type="ECO:0000313" key="2">
    <source>
        <dbReference type="Proteomes" id="UP001156627"/>
    </source>
</evidence>
<dbReference type="Proteomes" id="UP001156627">
    <property type="component" value="Unassembled WGS sequence"/>
</dbReference>
<gene>
    <name evidence="1" type="ORF">GCM10007898_27250</name>
</gene>